<feature type="region of interest" description="Disordered" evidence="8">
    <location>
        <begin position="933"/>
        <end position="971"/>
    </location>
</feature>
<feature type="coiled-coil region" evidence="7">
    <location>
        <begin position="167"/>
        <end position="208"/>
    </location>
</feature>
<evidence type="ECO:0000259" key="9">
    <source>
        <dbReference type="Pfam" id="PF02463"/>
    </source>
</evidence>
<gene>
    <name evidence="10" type="primary">smc_7</name>
    <name evidence="10" type="ORF">SDC9_23031</name>
</gene>
<dbReference type="GO" id="GO:0003677">
    <property type="term" value="F:DNA binding"/>
    <property type="evidence" value="ECO:0007669"/>
    <property type="project" value="UniProtKB-KW"/>
</dbReference>
<evidence type="ECO:0000256" key="1">
    <source>
        <dbReference type="ARBA" id="ARBA00004496"/>
    </source>
</evidence>
<evidence type="ECO:0000313" key="10">
    <source>
        <dbReference type="EMBL" id="MPL77179.1"/>
    </source>
</evidence>
<dbReference type="GO" id="GO:0005524">
    <property type="term" value="F:ATP binding"/>
    <property type="evidence" value="ECO:0007669"/>
    <property type="project" value="UniProtKB-KW"/>
</dbReference>
<comment type="caution">
    <text evidence="10">The sequence shown here is derived from an EMBL/GenBank/DDBJ whole genome shotgun (WGS) entry which is preliminary data.</text>
</comment>
<dbReference type="GO" id="GO:0030261">
    <property type="term" value="P:chromosome condensation"/>
    <property type="evidence" value="ECO:0007669"/>
    <property type="project" value="InterPro"/>
</dbReference>
<dbReference type="EMBL" id="VSSQ01000104">
    <property type="protein sequence ID" value="MPL77179.1"/>
    <property type="molecule type" value="Genomic_DNA"/>
</dbReference>
<feature type="coiled-coil region" evidence="7">
    <location>
        <begin position="234"/>
        <end position="268"/>
    </location>
</feature>
<dbReference type="CDD" id="cd03278">
    <property type="entry name" value="ABC_SMC_barmotin"/>
    <property type="match status" value="1"/>
</dbReference>
<accession>A0A644UE93</accession>
<dbReference type="PANTHER" id="PTHR43977">
    <property type="entry name" value="STRUCTURAL MAINTENANCE OF CHROMOSOMES PROTEIN 3"/>
    <property type="match status" value="1"/>
</dbReference>
<keyword evidence="3" id="KW-0547">Nucleotide-binding</keyword>
<protein>
    <submittedName>
        <fullName evidence="10">Chromosome partition protein Smc</fullName>
    </submittedName>
</protein>
<evidence type="ECO:0000256" key="4">
    <source>
        <dbReference type="ARBA" id="ARBA00022840"/>
    </source>
</evidence>
<evidence type="ECO:0000256" key="7">
    <source>
        <dbReference type="SAM" id="Coils"/>
    </source>
</evidence>
<keyword evidence="5 7" id="KW-0175">Coiled coil</keyword>
<evidence type="ECO:0000256" key="3">
    <source>
        <dbReference type="ARBA" id="ARBA00022741"/>
    </source>
</evidence>
<dbReference type="AlphaFoldDB" id="A0A644UE93"/>
<evidence type="ECO:0000256" key="5">
    <source>
        <dbReference type="ARBA" id="ARBA00023054"/>
    </source>
</evidence>
<keyword evidence="2" id="KW-0963">Cytoplasm</keyword>
<dbReference type="PIRSF" id="PIRSF005719">
    <property type="entry name" value="SMC"/>
    <property type="match status" value="1"/>
</dbReference>
<dbReference type="InterPro" id="IPR027417">
    <property type="entry name" value="P-loop_NTPase"/>
</dbReference>
<dbReference type="GO" id="GO:0007062">
    <property type="term" value="P:sister chromatid cohesion"/>
    <property type="evidence" value="ECO:0007669"/>
    <property type="project" value="InterPro"/>
</dbReference>
<keyword evidence="4" id="KW-0067">ATP-binding</keyword>
<evidence type="ECO:0000256" key="2">
    <source>
        <dbReference type="ARBA" id="ARBA00022490"/>
    </source>
</evidence>
<feature type="coiled-coil region" evidence="7">
    <location>
        <begin position="304"/>
        <end position="408"/>
    </location>
</feature>
<dbReference type="SUPFAM" id="SSF52540">
    <property type="entry name" value="P-loop containing nucleoside triphosphate hydrolases"/>
    <property type="match status" value="1"/>
</dbReference>
<dbReference type="InterPro" id="IPR024704">
    <property type="entry name" value="SMC"/>
</dbReference>
<name>A0A644UE93_9ZZZZ</name>
<dbReference type="InterPro" id="IPR003395">
    <property type="entry name" value="RecF/RecN/SMC_N"/>
</dbReference>
<dbReference type="Pfam" id="PF02463">
    <property type="entry name" value="SMC_N"/>
    <property type="match status" value="1"/>
</dbReference>
<evidence type="ECO:0000256" key="6">
    <source>
        <dbReference type="ARBA" id="ARBA00023125"/>
    </source>
</evidence>
<feature type="coiled-coil region" evidence="7">
    <location>
        <begin position="532"/>
        <end position="657"/>
    </location>
</feature>
<reference evidence="10" key="1">
    <citation type="submission" date="2019-08" db="EMBL/GenBank/DDBJ databases">
        <authorList>
            <person name="Kucharzyk K."/>
            <person name="Murdoch R.W."/>
            <person name="Higgins S."/>
            <person name="Loffler F."/>
        </authorList>
    </citation>
    <scope>NUCLEOTIDE SEQUENCE</scope>
</reference>
<dbReference type="InterPro" id="IPR011890">
    <property type="entry name" value="SMC_prok"/>
</dbReference>
<dbReference type="FunFam" id="3.40.50.300:FF:000901">
    <property type="entry name" value="Chromosome partition protein Smc"/>
    <property type="match status" value="1"/>
</dbReference>
<dbReference type="Gene3D" id="3.40.50.300">
    <property type="entry name" value="P-loop containing nucleotide triphosphate hydrolases"/>
    <property type="match status" value="2"/>
</dbReference>
<dbReference type="GO" id="GO:0016887">
    <property type="term" value="F:ATP hydrolysis activity"/>
    <property type="evidence" value="ECO:0007669"/>
    <property type="project" value="InterPro"/>
</dbReference>
<comment type="subcellular location">
    <subcellularLocation>
        <location evidence="1">Cytoplasm</location>
    </subcellularLocation>
</comment>
<dbReference type="Gene3D" id="1.20.5.340">
    <property type="match status" value="1"/>
</dbReference>
<proteinExistence type="inferred from homology"/>
<dbReference type="SUPFAM" id="SSF57997">
    <property type="entry name" value="Tropomyosin"/>
    <property type="match status" value="1"/>
</dbReference>
<sequence length="971" mass="109776">MFLKSLDIFGFKSFADRTTIEFSDGISALLGPNGCGKSNVVDAIKWVVGEQSAKSLRAETMEGIIFNGTETRKALSVAEVTITISNESGTLPLDVPEVAIKRRLYRSGESEYYINGRLAKLKEVRELFWDTGIGKSAYSVMEQGKIDQILSSKPEDRRYLFEEAAGITKHKVRVREAETKLVRTEENMRQIEAVLAEVKHSHDSLKRQADKTIAYRELKDGIFELDRDVYLLRLRQFIRDKDRHDAEFEKKKNERESLKAESESLTASMTESIDLVNEMEGQLVEKQKTLYGLAVEKNGAEKHRSLLADRLRELKSKLEQLELRARSIQEKIDALREEEGDKEAELSEYRQRLKETERHIDEFESSIKAAGLTLRGNDQEAARCAASIKQVEQEIAEARLVLDSLTEAIVQELDARLKETGYSSVERQNLEADIRSILERTRARLDSRATLLEDITRSISFSGKAPGDFSSSLLKTAEELKLASGSLVELGGTFDRYREATPSFLDEFLSPEGIITRKRSIDADIGAKLRTIETLKASIDSLGEENRALSIKIEGWRKTLEDARLAKTRVQTQMAGAEEALAVFRREIAGQEATLRDHEAEVFAESRRAEELRQEIAQVDAELAEIEVEGKALASEMDRLEKAIAGKNEELGERRKEAGRLADRIQAVQSELETIHLSIAQNETEIKNIKENFLELYSRDLGEYEERMFELRSPVAELRERLSAMRTRLKDLGSVNLMAPEEYKEVKERYDFLSEQMADLVKARDDLKQITDEIRNESAELFLDTYNKIKKNFHNMFRRLFGGGRAELRLSDSDHVLESGIEILAQPPGKKLEVISLLSGGEKTLTAIALLFATYMVKPSPFCFLDEIDAALDEANVNRFVNLLREFSRSSQFIVITHNKKTVSGADTLLGVTMEESGVTKAIALKLQRHQGGDASLAIPKPEEFEEEEVEYESGRELAPEPKNEEVVPDA</sequence>
<feature type="domain" description="RecF/RecN/SMC N-terminal" evidence="9">
    <location>
        <begin position="2"/>
        <end position="920"/>
    </location>
</feature>
<evidence type="ECO:0000256" key="8">
    <source>
        <dbReference type="SAM" id="MobiDB-lite"/>
    </source>
</evidence>
<dbReference type="GO" id="GO:0005737">
    <property type="term" value="C:cytoplasm"/>
    <property type="evidence" value="ECO:0007669"/>
    <property type="project" value="UniProtKB-SubCell"/>
</dbReference>
<feature type="coiled-coil region" evidence="7">
    <location>
        <begin position="743"/>
        <end position="780"/>
    </location>
</feature>
<keyword evidence="6" id="KW-0238">DNA-binding</keyword>
<dbReference type="Gene3D" id="1.10.287.1490">
    <property type="match status" value="1"/>
</dbReference>
<feature type="compositionally biased region" description="Basic and acidic residues" evidence="8">
    <location>
        <begin position="953"/>
        <end position="971"/>
    </location>
</feature>
<dbReference type="HAMAP" id="MF_01894">
    <property type="entry name" value="Smc_prok"/>
    <property type="match status" value="1"/>
</dbReference>
<organism evidence="10">
    <name type="scientific">bioreactor metagenome</name>
    <dbReference type="NCBI Taxonomy" id="1076179"/>
    <lineage>
        <taxon>unclassified sequences</taxon>
        <taxon>metagenomes</taxon>
        <taxon>ecological metagenomes</taxon>
    </lineage>
</organism>